<keyword evidence="2" id="KW-0808">Transferase</keyword>
<dbReference type="EMBL" id="PDJG01000001">
    <property type="protein sequence ID" value="PFG33950.1"/>
    <property type="molecule type" value="Genomic_DNA"/>
</dbReference>
<evidence type="ECO:0000313" key="3">
    <source>
        <dbReference type="Proteomes" id="UP000225548"/>
    </source>
</evidence>
<dbReference type="PANTHER" id="PTHR13061:SF29">
    <property type="entry name" value="GAMMA CARBONIC ANHYDRASE-LIKE 1, MITOCHONDRIAL-RELATED"/>
    <property type="match status" value="1"/>
</dbReference>
<reference evidence="2 3" key="1">
    <citation type="submission" date="2017-10" db="EMBL/GenBank/DDBJ databases">
        <title>Sequencing the genomes of 1000 actinobacteria strains.</title>
        <authorList>
            <person name="Klenk H.-P."/>
        </authorList>
    </citation>
    <scope>NUCLEOTIDE SEQUENCE [LARGE SCALE GENOMIC DNA]</scope>
    <source>
        <strain evidence="2 3">DSM 18966</strain>
    </source>
</reference>
<dbReference type="AlphaFoldDB" id="A0A2A9E6Z7"/>
<accession>A0A2A9E6Z7</accession>
<dbReference type="InterPro" id="IPR011004">
    <property type="entry name" value="Trimer_LpxA-like_sf"/>
</dbReference>
<proteinExistence type="predicted"/>
<sequence length="251" mass="26565">MLIEHRGSVPTVHDSAYVAPSAVLCGDVVVGPGSRVLHGAVVTAEDGQVRIGRDVVIMENAVVKGRARHPVVIGDSVLVGPHAHVNGAEIRSGAFVATGASLFPGSVIGNGAEIRVNGVVQVNTTIDAGSVVPIGWVAVGTPATVRSPDQHRDIWVVQRELDFPGTVYGVPHGTSMRGIMESQSAFYGAHRDDTVVGAEPETTQAPREASDPLHDEAPDHELPLEQVERHHDGQLEDYADELLVPEHDPAR</sequence>
<dbReference type="SUPFAM" id="SSF51161">
    <property type="entry name" value="Trimeric LpxA-like enzymes"/>
    <property type="match status" value="1"/>
</dbReference>
<organism evidence="2 3">
    <name type="scientific">Sanguibacter antarcticus</name>
    <dbReference type="NCBI Taxonomy" id="372484"/>
    <lineage>
        <taxon>Bacteria</taxon>
        <taxon>Bacillati</taxon>
        <taxon>Actinomycetota</taxon>
        <taxon>Actinomycetes</taxon>
        <taxon>Micrococcales</taxon>
        <taxon>Sanguibacteraceae</taxon>
        <taxon>Sanguibacter</taxon>
    </lineage>
</organism>
<name>A0A2A9E6Z7_9MICO</name>
<keyword evidence="3" id="KW-1185">Reference proteome</keyword>
<dbReference type="PANTHER" id="PTHR13061">
    <property type="entry name" value="DYNACTIN SUBUNIT P25"/>
    <property type="match status" value="1"/>
</dbReference>
<dbReference type="RefSeq" id="WP_098455067.1">
    <property type="nucleotide sequence ID" value="NZ_PDJG01000001.1"/>
</dbReference>
<evidence type="ECO:0000256" key="1">
    <source>
        <dbReference type="SAM" id="MobiDB-lite"/>
    </source>
</evidence>
<protein>
    <submittedName>
        <fullName evidence="2">Carbonic anhydrase/acetyltransferase-like protein (Isoleucine patch superfamily)</fullName>
    </submittedName>
</protein>
<feature type="compositionally biased region" description="Basic and acidic residues" evidence="1">
    <location>
        <begin position="208"/>
        <end position="234"/>
    </location>
</feature>
<dbReference type="Proteomes" id="UP000225548">
    <property type="component" value="Unassembled WGS sequence"/>
</dbReference>
<dbReference type="InterPro" id="IPR050484">
    <property type="entry name" value="Transf_Hexapept/Carb_Anhydrase"/>
</dbReference>
<comment type="caution">
    <text evidence="2">The sequence shown here is derived from an EMBL/GenBank/DDBJ whole genome shotgun (WGS) entry which is preliminary data.</text>
</comment>
<gene>
    <name evidence="2" type="ORF">ATL42_1849</name>
</gene>
<feature type="region of interest" description="Disordered" evidence="1">
    <location>
        <begin position="199"/>
        <end position="251"/>
    </location>
</feature>
<dbReference type="Gene3D" id="2.160.10.10">
    <property type="entry name" value="Hexapeptide repeat proteins"/>
    <property type="match status" value="1"/>
</dbReference>
<evidence type="ECO:0000313" key="2">
    <source>
        <dbReference type="EMBL" id="PFG33950.1"/>
    </source>
</evidence>
<dbReference type="GO" id="GO:0016740">
    <property type="term" value="F:transferase activity"/>
    <property type="evidence" value="ECO:0007669"/>
    <property type="project" value="UniProtKB-KW"/>
</dbReference>